<evidence type="ECO:0000256" key="1">
    <source>
        <dbReference type="SAM" id="MobiDB-lite"/>
    </source>
</evidence>
<protein>
    <recommendedName>
        <fullName evidence="4">Transmembrane protein</fullName>
    </recommendedName>
</protein>
<dbReference type="KEGG" id="brh:RBRH_01431"/>
<dbReference type="STRING" id="882378.RBRH_01431"/>
<evidence type="ECO:0000313" key="2">
    <source>
        <dbReference type="EMBL" id="CBW75839.1"/>
    </source>
</evidence>
<reference evidence="2 3" key="1">
    <citation type="journal article" date="2011" name="J. Bacteriol.">
        <title>Complete genome sequence of Burkholderia rhizoxinica, an endosymbiont of Rhizopus microsporus.</title>
        <authorList>
            <person name="Lackner G."/>
            <person name="Moebius N."/>
            <person name="Partida-Martinez L."/>
            <person name="Hertweck C."/>
        </authorList>
    </citation>
    <scope>NUCLEOTIDE SEQUENCE [LARGE SCALE GENOMIC DNA]</scope>
    <source>
        <strain evidence="3">DSM 19002 / CIP 109453 / HKI 454</strain>
    </source>
</reference>
<dbReference type="Pfam" id="PF07273">
    <property type="entry name" value="DUF1439"/>
    <property type="match status" value="1"/>
</dbReference>
<organism evidence="2 3">
    <name type="scientific">Mycetohabitans rhizoxinica (strain DSM 19002 / CIP 109453 / HKI 454)</name>
    <name type="common">Paraburkholderia rhizoxinica</name>
    <dbReference type="NCBI Taxonomy" id="882378"/>
    <lineage>
        <taxon>Bacteria</taxon>
        <taxon>Pseudomonadati</taxon>
        <taxon>Pseudomonadota</taxon>
        <taxon>Betaproteobacteria</taxon>
        <taxon>Burkholderiales</taxon>
        <taxon>Burkholderiaceae</taxon>
        <taxon>Mycetohabitans</taxon>
    </lineage>
</organism>
<dbReference type="HOGENOM" id="CLU_780053_0_0_4"/>
<evidence type="ECO:0008006" key="4">
    <source>
        <dbReference type="Google" id="ProtNLM"/>
    </source>
</evidence>
<dbReference type="Proteomes" id="UP000007437">
    <property type="component" value="Chromosome"/>
</dbReference>
<gene>
    <name evidence="2" type="ordered locus">RBRH_01431</name>
</gene>
<dbReference type="EMBL" id="FR687359">
    <property type="protein sequence ID" value="CBW75839.1"/>
    <property type="molecule type" value="Genomic_DNA"/>
</dbReference>
<dbReference type="AlphaFoldDB" id="E5ATG5"/>
<feature type="region of interest" description="Disordered" evidence="1">
    <location>
        <begin position="117"/>
        <end position="145"/>
    </location>
</feature>
<sequence>MRALPRLCAALADAARATDRPFGVTGVLRRHVVERGARAVVSVRRRVRNACQRYRLLCRLPQEGRSAHLLAARVAPAVAGEQRGDVAAGAGQCRVRHRLSLDGFLSGACARDTRRRLSEGDGFRGGDDGRHGRPSSRSSRGDIRRAACEPKEEHCMIETVVRALVRAAVTLSLIAPLGAVVTIAVAPGVAHAGIFPFVPDHYTFSQRQVQRAIERKFPYQRSVGSLLDLTLASPVVALRADANRVMVTVDAHLASPLLGRPVDSVVSLSSELAYDAPSRSVVLRNPNVERVDVGDDAAPYVQQIHAAASIAVAQLLADYPVHTFKPEQLQFAGQQYEPGTIKILSDGIRVQIVEK</sequence>
<accession>E5ATG5</accession>
<name>E5ATG5_MYCRK</name>
<proteinExistence type="predicted"/>
<dbReference type="eggNOG" id="ENOG50324B7">
    <property type="taxonomic scope" value="Bacteria"/>
</dbReference>
<dbReference type="Gene3D" id="3.15.10.40">
    <property type="entry name" value="Uncharacterised protein PF07273, DUF1439"/>
    <property type="match status" value="1"/>
</dbReference>
<dbReference type="InterPro" id="IPR010835">
    <property type="entry name" value="DUF1439"/>
</dbReference>
<feature type="compositionally biased region" description="Basic and acidic residues" evidence="1">
    <location>
        <begin position="117"/>
        <end position="131"/>
    </location>
</feature>
<evidence type="ECO:0000313" key="3">
    <source>
        <dbReference type="Proteomes" id="UP000007437"/>
    </source>
</evidence>